<evidence type="ECO:0000313" key="11">
    <source>
        <dbReference type="EMBL" id="EKC50523.1"/>
    </source>
</evidence>
<keyword evidence="2" id="KW-0813">Transport</keyword>
<dbReference type="Pfam" id="PF07715">
    <property type="entry name" value="Plug"/>
    <property type="match status" value="1"/>
</dbReference>
<comment type="subcellular location">
    <subcellularLocation>
        <location evidence="1">Cell outer membrane</location>
        <topology evidence="1">Multi-pass membrane protein</topology>
    </subcellularLocation>
</comment>
<keyword evidence="4" id="KW-0812">Transmembrane</keyword>
<keyword evidence="3" id="KW-0410">Iron transport</keyword>
<name>K1RYW9_9ZZZZ</name>
<dbReference type="AlphaFoldDB" id="K1RYW9"/>
<evidence type="ECO:0000256" key="6">
    <source>
        <dbReference type="ARBA" id="ARBA00023065"/>
    </source>
</evidence>
<comment type="caution">
    <text evidence="11">The sequence shown here is derived from an EMBL/GenBank/DDBJ whole genome shotgun (WGS) entry which is preliminary data.</text>
</comment>
<dbReference type="InterPro" id="IPR012910">
    <property type="entry name" value="Plug_dom"/>
</dbReference>
<keyword evidence="8" id="KW-0472">Membrane</keyword>
<evidence type="ECO:0000256" key="7">
    <source>
        <dbReference type="ARBA" id="ARBA00023077"/>
    </source>
</evidence>
<evidence type="ECO:0000256" key="2">
    <source>
        <dbReference type="ARBA" id="ARBA00022448"/>
    </source>
</evidence>
<evidence type="ECO:0000256" key="1">
    <source>
        <dbReference type="ARBA" id="ARBA00004571"/>
    </source>
</evidence>
<dbReference type="EMBL" id="AJWY01012227">
    <property type="protein sequence ID" value="EKC50523.1"/>
    <property type="molecule type" value="Genomic_DNA"/>
</dbReference>
<gene>
    <name evidence="11" type="ORF">LEA_17841</name>
</gene>
<dbReference type="InterPro" id="IPR036942">
    <property type="entry name" value="Beta-barrel_TonB_sf"/>
</dbReference>
<accession>K1RYW9</accession>
<dbReference type="GO" id="GO:0009279">
    <property type="term" value="C:cell outer membrane"/>
    <property type="evidence" value="ECO:0007669"/>
    <property type="project" value="UniProtKB-SubCell"/>
</dbReference>
<dbReference type="SUPFAM" id="SSF56935">
    <property type="entry name" value="Porins"/>
    <property type="match status" value="1"/>
</dbReference>
<evidence type="ECO:0000256" key="3">
    <source>
        <dbReference type="ARBA" id="ARBA00022496"/>
    </source>
</evidence>
<protein>
    <submittedName>
        <fullName evidence="11">TonB-dependent outer membrane protein</fullName>
    </submittedName>
</protein>
<reference evidence="11" key="1">
    <citation type="journal article" date="2013" name="Environ. Microbiol.">
        <title>Microbiota from the distal guts of lean and obese adolescents exhibit partial functional redundancy besides clear differences in community structure.</title>
        <authorList>
            <person name="Ferrer M."/>
            <person name="Ruiz A."/>
            <person name="Lanza F."/>
            <person name="Haange S.B."/>
            <person name="Oberbach A."/>
            <person name="Till H."/>
            <person name="Bargiela R."/>
            <person name="Campoy C."/>
            <person name="Segura M.T."/>
            <person name="Richter M."/>
            <person name="von Bergen M."/>
            <person name="Seifert J."/>
            <person name="Suarez A."/>
        </authorList>
    </citation>
    <scope>NUCLEOTIDE SEQUENCE</scope>
</reference>
<evidence type="ECO:0000256" key="9">
    <source>
        <dbReference type="ARBA" id="ARBA00023237"/>
    </source>
</evidence>
<evidence type="ECO:0000256" key="4">
    <source>
        <dbReference type="ARBA" id="ARBA00022692"/>
    </source>
</evidence>
<dbReference type="PANTHER" id="PTHR32552">
    <property type="entry name" value="FERRICHROME IRON RECEPTOR-RELATED"/>
    <property type="match status" value="1"/>
</dbReference>
<evidence type="ECO:0000256" key="8">
    <source>
        <dbReference type="ARBA" id="ARBA00023136"/>
    </source>
</evidence>
<evidence type="ECO:0000256" key="5">
    <source>
        <dbReference type="ARBA" id="ARBA00023004"/>
    </source>
</evidence>
<keyword evidence="6" id="KW-0406">Ion transport</keyword>
<dbReference type="PROSITE" id="PS52016">
    <property type="entry name" value="TONB_DEPENDENT_REC_3"/>
    <property type="match status" value="1"/>
</dbReference>
<keyword evidence="7" id="KW-0798">TonB box</keyword>
<keyword evidence="5" id="KW-0408">Iron</keyword>
<proteinExistence type="predicted"/>
<organism evidence="11">
    <name type="scientific">human gut metagenome</name>
    <dbReference type="NCBI Taxonomy" id="408170"/>
    <lineage>
        <taxon>unclassified sequences</taxon>
        <taxon>metagenomes</taxon>
        <taxon>organismal metagenomes</taxon>
    </lineage>
</organism>
<keyword evidence="9" id="KW-0998">Cell outer membrane</keyword>
<feature type="non-terminal residue" evidence="11">
    <location>
        <position position="538"/>
    </location>
</feature>
<dbReference type="PANTHER" id="PTHR32552:SF81">
    <property type="entry name" value="TONB-DEPENDENT OUTER MEMBRANE RECEPTOR"/>
    <property type="match status" value="1"/>
</dbReference>
<sequence>MIRQAIHIIFLSACILLHAMSVCAAPALPEDSTPALADSVIQVEDIQVTAIKQGLDLRNQPVTASVIGRTDLERRHVAALKEVSQAVPNFHIPDYGSRMTSSIYIRGLGARIDQPVMGLNIDNIPYLNKDAYDFDLTDIERIEVLRGPQSTLFGRNTMGGVINVYTLSPFTFEGVRLGMEYGSGNTQKYRISTYYKTSERVGFSVGAYYSKTDGFFKNLYTGEKCDWERSGGGRFKVQYRNLHGLRIDNTFSFVKLEQGGYPYAYVETGQIAYNDPSDYRRTNFNDGLTIRYEGEKFSVASITSYQYLDDRMNLDQDFLPLSYFTLTQARREHAVTEDLVFRSPDDKAYRWLLGAFGFYRHTSMHAPVLFKEDGIRNLILDRFEPQGIHAEWGEDTFLLDSRFRTPDYGAALYHESTYDAGRWRFTAGLRVDFEASKLHYRSYAEATYTTQTPDGTSYPHAILVDQPGTLKQSFTEILPKISVLYRMGSSRRNTLYATVSKGYKAGGFNTQMFSDVLQQQVMKQMGFGSLYDVADVVT</sequence>
<dbReference type="Gene3D" id="2.40.170.20">
    <property type="entry name" value="TonB-dependent receptor, beta-barrel domain"/>
    <property type="match status" value="1"/>
</dbReference>
<feature type="domain" description="TonB-dependent receptor plug" evidence="10">
    <location>
        <begin position="57"/>
        <end position="161"/>
    </location>
</feature>
<evidence type="ECO:0000259" key="10">
    <source>
        <dbReference type="Pfam" id="PF07715"/>
    </source>
</evidence>
<dbReference type="InterPro" id="IPR039426">
    <property type="entry name" value="TonB-dep_rcpt-like"/>
</dbReference>
<dbReference type="GO" id="GO:0006826">
    <property type="term" value="P:iron ion transport"/>
    <property type="evidence" value="ECO:0007669"/>
    <property type="project" value="UniProtKB-KW"/>
</dbReference>